<evidence type="ECO:0000313" key="3">
    <source>
        <dbReference type="EMBL" id="PTL37130.1"/>
    </source>
</evidence>
<name>A0A2T4U198_9BACT</name>
<dbReference type="SUPFAM" id="SSF64307">
    <property type="entry name" value="SirA-like"/>
    <property type="match status" value="1"/>
</dbReference>
<comment type="caution">
    <text evidence="3">The sequence shown here is derived from an EMBL/GenBank/DDBJ whole genome shotgun (WGS) entry which is preliminary data.</text>
</comment>
<evidence type="ECO:0000259" key="2">
    <source>
        <dbReference type="Pfam" id="PF10006"/>
    </source>
</evidence>
<sequence>MLEWTLSKQQPEKKGGKRLMTNESSCHEGHVSPTPEPKTCDTQSTGTPMPEVLRDLPDDRVVILDIREQVRGGEEPFQRIMQTVMSLRDDQVLKLCNIFEPIPLYAALAQRGLAHWTQRRGPEDWCIMFYRAGAEAATSPASCTSSRPAEPVGDAIVVDARGLEPPQPMAKILENLPQIAAGGKILAMTDRRPMLLYPKLEERGFVFSTEETTHGWFETRIWK</sequence>
<reference evidence="4" key="2">
    <citation type="journal article" date="2018" name="Environ. Microbiol.">
        <title>Bloom of a denitrifying methanotroph, 'Candidatus Methylomirabilis limnetica', in a deep stratified lake.</title>
        <authorList>
            <person name="Graf J.S."/>
            <person name="Mayr M.J."/>
            <person name="Marchant H.K."/>
            <person name="Tienken D."/>
            <person name="Hach P.F."/>
            <person name="Brand A."/>
            <person name="Schubert C.J."/>
            <person name="Kuypers M.M."/>
            <person name="Milucka J."/>
        </authorList>
    </citation>
    <scope>NUCLEOTIDE SEQUENCE [LARGE SCALE GENOMIC DNA]</scope>
    <source>
        <strain evidence="4">Zug</strain>
    </source>
</reference>
<reference evidence="3 4" key="1">
    <citation type="submission" date="2017-09" db="EMBL/GenBank/DDBJ databases">
        <title>Bloom of a denitrifying methanotroph, Candidatus Methylomirabilis limnetica, in a deep stratified lake.</title>
        <authorList>
            <person name="Graf J.S."/>
            <person name="Marchant H.K."/>
            <person name="Tienken D."/>
            <person name="Hach P.F."/>
            <person name="Brand A."/>
            <person name="Schubert C.J."/>
            <person name="Kuypers M.M."/>
            <person name="Milucka J."/>
        </authorList>
    </citation>
    <scope>NUCLEOTIDE SEQUENCE [LARGE SCALE GENOMIC DNA]</scope>
    <source>
        <strain evidence="3 4">Zug</strain>
    </source>
</reference>
<dbReference type="Pfam" id="PF10006">
    <property type="entry name" value="DUF2249"/>
    <property type="match status" value="2"/>
</dbReference>
<feature type="domain" description="DUF2249" evidence="2">
    <location>
        <begin position="158"/>
        <end position="223"/>
    </location>
</feature>
<accession>A0A2T4U198</accession>
<keyword evidence="4" id="KW-1185">Reference proteome</keyword>
<proteinExistence type="predicted"/>
<dbReference type="AlphaFoldDB" id="A0A2T4U198"/>
<feature type="domain" description="DUF2249" evidence="2">
    <location>
        <begin position="64"/>
        <end position="130"/>
    </location>
</feature>
<protein>
    <recommendedName>
        <fullName evidence="2">DUF2249 domain-containing protein</fullName>
    </recommendedName>
</protein>
<dbReference type="Proteomes" id="UP000241436">
    <property type="component" value="Unassembled WGS sequence"/>
</dbReference>
<evidence type="ECO:0000256" key="1">
    <source>
        <dbReference type="SAM" id="MobiDB-lite"/>
    </source>
</evidence>
<organism evidence="3 4">
    <name type="scientific">Candidatus Methylomirabilis limnetica</name>
    <dbReference type="NCBI Taxonomy" id="2033718"/>
    <lineage>
        <taxon>Bacteria</taxon>
        <taxon>Candidatus Methylomirabilota</taxon>
        <taxon>Candidatus Methylomirabilia</taxon>
        <taxon>Candidatus Methylomirabilales</taxon>
        <taxon>Candidatus Methylomirabilaceae</taxon>
        <taxon>Candidatus Methylomirabilis</taxon>
    </lineage>
</organism>
<gene>
    <name evidence="3" type="ORF">CLG94_00945</name>
</gene>
<dbReference type="InterPro" id="IPR036868">
    <property type="entry name" value="TusA-like_sf"/>
</dbReference>
<dbReference type="InterPro" id="IPR018720">
    <property type="entry name" value="DUF2249"/>
</dbReference>
<feature type="region of interest" description="Disordered" evidence="1">
    <location>
        <begin position="1"/>
        <end position="51"/>
    </location>
</feature>
<evidence type="ECO:0000313" key="4">
    <source>
        <dbReference type="Proteomes" id="UP000241436"/>
    </source>
</evidence>
<dbReference type="EMBL" id="NVQC01000008">
    <property type="protein sequence ID" value="PTL37130.1"/>
    <property type="molecule type" value="Genomic_DNA"/>
</dbReference>